<dbReference type="SUPFAM" id="SSF53098">
    <property type="entry name" value="Ribonuclease H-like"/>
    <property type="match status" value="1"/>
</dbReference>
<comment type="caution">
    <text evidence="1">The sequence shown here is derived from an EMBL/GenBank/DDBJ whole genome shotgun (WGS) entry which is preliminary data.</text>
</comment>
<sequence length="108" mass="12045">MGEGGAIRDHDDHLLSGFCVNFGVGSPILAELLAMEHGLKLAWDLGFKKVILESDCLEAMQVIRDGVLICLDNILLVVSNVRTWLSRNWMVEVKFVDRDVNKVADFMA</sequence>
<dbReference type="InterPro" id="IPR053151">
    <property type="entry name" value="RNase_H-like"/>
</dbReference>
<dbReference type="InterPro" id="IPR012337">
    <property type="entry name" value="RNaseH-like_sf"/>
</dbReference>
<reference evidence="2" key="1">
    <citation type="journal article" date="2020" name="Nat. Commun.">
        <title>Genome sequence of the cluster root forming white lupin.</title>
        <authorList>
            <person name="Hufnagel B."/>
            <person name="Marques A."/>
            <person name="Soriano A."/>
            <person name="Marques L."/>
            <person name="Divol F."/>
            <person name="Doumas P."/>
            <person name="Sallet E."/>
            <person name="Mancinotti D."/>
            <person name="Carrere S."/>
            <person name="Marande W."/>
            <person name="Arribat S."/>
            <person name="Keller J."/>
            <person name="Huneau C."/>
            <person name="Blein T."/>
            <person name="Aime D."/>
            <person name="Laguerre M."/>
            <person name="Taylor J."/>
            <person name="Schubert V."/>
            <person name="Nelson M."/>
            <person name="Geu-Flores F."/>
            <person name="Crespi M."/>
            <person name="Gallardo-Guerrero K."/>
            <person name="Delaux P.-M."/>
            <person name="Salse J."/>
            <person name="Berges H."/>
            <person name="Guyot R."/>
            <person name="Gouzy J."/>
            <person name="Peret B."/>
        </authorList>
    </citation>
    <scope>NUCLEOTIDE SEQUENCE [LARGE SCALE GENOMIC DNA]</scope>
    <source>
        <strain evidence="2">cv. Amiga</strain>
    </source>
</reference>
<dbReference type="Gene3D" id="3.30.420.10">
    <property type="entry name" value="Ribonuclease H-like superfamily/Ribonuclease H"/>
    <property type="match status" value="1"/>
</dbReference>
<accession>A0A6A4QJU0</accession>
<evidence type="ECO:0000313" key="2">
    <source>
        <dbReference type="Proteomes" id="UP000447434"/>
    </source>
</evidence>
<dbReference type="InterPro" id="IPR036397">
    <property type="entry name" value="RNaseH_sf"/>
</dbReference>
<dbReference type="Proteomes" id="UP000447434">
    <property type="component" value="Chromosome 5"/>
</dbReference>
<dbReference type="InterPro" id="IPR044730">
    <property type="entry name" value="RNase_H-like_dom_plant"/>
</dbReference>
<dbReference type="OrthoDB" id="1436750at2759"/>
<dbReference type="CDD" id="cd06222">
    <property type="entry name" value="RNase_H_like"/>
    <property type="match status" value="1"/>
</dbReference>
<dbReference type="InterPro" id="IPR002156">
    <property type="entry name" value="RNaseH_domain"/>
</dbReference>
<dbReference type="PANTHER" id="PTHR47723">
    <property type="entry name" value="OS05G0353850 PROTEIN"/>
    <property type="match status" value="1"/>
</dbReference>
<protein>
    <submittedName>
        <fullName evidence="1">Putative ribonuclease H-like domain-containing protein</fullName>
    </submittedName>
</protein>
<dbReference type="GO" id="GO:0004523">
    <property type="term" value="F:RNA-DNA hybrid ribonuclease activity"/>
    <property type="evidence" value="ECO:0007669"/>
    <property type="project" value="InterPro"/>
</dbReference>
<name>A0A6A4QJU0_LUPAL</name>
<proteinExistence type="predicted"/>
<dbReference type="AlphaFoldDB" id="A0A6A4QJU0"/>
<dbReference type="PANTHER" id="PTHR47723:SF19">
    <property type="entry name" value="POLYNUCLEOTIDYL TRANSFERASE, RIBONUCLEASE H-LIKE SUPERFAMILY PROTEIN"/>
    <property type="match status" value="1"/>
</dbReference>
<dbReference type="GO" id="GO:0003676">
    <property type="term" value="F:nucleic acid binding"/>
    <property type="evidence" value="ECO:0007669"/>
    <property type="project" value="InterPro"/>
</dbReference>
<gene>
    <name evidence="1" type="ORF">Lalb_Chr05g0228371</name>
</gene>
<dbReference type="EMBL" id="WOCE01000005">
    <property type="protein sequence ID" value="KAE9614458.1"/>
    <property type="molecule type" value="Genomic_DNA"/>
</dbReference>
<evidence type="ECO:0000313" key="1">
    <source>
        <dbReference type="EMBL" id="KAE9614458.1"/>
    </source>
</evidence>
<dbReference type="Pfam" id="PF13456">
    <property type="entry name" value="RVT_3"/>
    <property type="match status" value="1"/>
</dbReference>
<keyword evidence="2" id="KW-1185">Reference proteome</keyword>
<organism evidence="1 2">
    <name type="scientific">Lupinus albus</name>
    <name type="common">White lupine</name>
    <name type="synonym">Lupinus termis</name>
    <dbReference type="NCBI Taxonomy" id="3870"/>
    <lineage>
        <taxon>Eukaryota</taxon>
        <taxon>Viridiplantae</taxon>
        <taxon>Streptophyta</taxon>
        <taxon>Embryophyta</taxon>
        <taxon>Tracheophyta</taxon>
        <taxon>Spermatophyta</taxon>
        <taxon>Magnoliopsida</taxon>
        <taxon>eudicotyledons</taxon>
        <taxon>Gunneridae</taxon>
        <taxon>Pentapetalae</taxon>
        <taxon>rosids</taxon>
        <taxon>fabids</taxon>
        <taxon>Fabales</taxon>
        <taxon>Fabaceae</taxon>
        <taxon>Papilionoideae</taxon>
        <taxon>50 kb inversion clade</taxon>
        <taxon>genistoids sensu lato</taxon>
        <taxon>core genistoids</taxon>
        <taxon>Genisteae</taxon>
        <taxon>Lupinus</taxon>
    </lineage>
</organism>